<name>A0A8B8GQF7_9HEMI</name>
<evidence type="ECO:0000259" key="2">
    <source>
        <dbReference type="Pfam" id="PF14291"/>
    </source>
</evidence>
<dbReference type="InterPro" id="IPR025398">
    <property type="entry name" value="DUF4371"/>
</dbReference>
<accession>A0A8B8GQF7</accession>
<organism evidence="3 4">
    <name type="scientific">Sipha flava</name>
    <name type="common">yellow sugarcane aphid</name>
    <dbReference type="NCBI Taxonomy" id="143950"/>
    <lineage>
        <taxon>Eukaryota</taxon>
        <taxon>Metazoa</taxon>
        <taxon>Ecdysozoa</taxon>
        <taxon>Arthropoda</taxon>
        <taxon>Hexapoda</taxon>
        <taxon>Insecta</taxon>
        <taxon>Pterygota</taxon>
        <taxon>Neoptera</taxon>
        <taxon>Paraneoptera</taxon>
        <taxon>Hemiptera</taxon>
        <taxon>Sternorrhyncha</taxon>
        <taxon>Aphidomorpha</taxon>
        <taxon>Aphidoidea</taxon>
        <taxon>Aphididae</taxon>
        <taxon>Sipha</taxon>
    </lineage>
</organism>
<keyword evidence="3" id="KW-1185">Reference proteome</keyword>
<dbReference type="GeneID" id="112694139"/>
<dbReference type="AlphaFoldDB" id="A0A8B8GQF7"/>
<proteinExistence type="predicted"/>
<evidence type="ECO:0000313" key="4">
    <source>
        <dbReference type="RefSeq" id="XP_025425313.1"/>
    </source>
</evidence>
<evidence type="ECO:0000313" key="3">
    <source>
        <dbReference type="Proteomes" id="UP000694846"/>
    </source>
</evidence>
<sequence>MCDNLLLNIICAVEATDELDEPIISTLKVREYWVHPKIEYDGAYCKYCVLFAGEGGGVGKQTFGNLVKKPFKNWKDAIEVFNNHTNCEYHKTCILKGTCAKQILEKKVEPIDIQIDSGIKRKIIENRKNLIPIIETIIFCGRQNLSLRGHRDSGPLNLTEPNENDGNFRSLLRFRANSGDVALKTHLETCSKNASYTSPMIANEIISTCGDIILKKIVNKINEAKCFSILADETSDISGIEHFSLCARYFYNGQINEDFLLFVPVTDVTGKGLASTLLTSLDLIGIDYNYMIGQGYDGAAAMSGVFHGAHVYVQEKCPLAIYVHCASHSLNLAISDAYTFENDITDLVKKYSQLLPSFSPLVVIAEFKLWPTSLQNIPKIPSNLSELLNNCNENDYPNVYKLLKIVATLPITTATAERSFSTMRRLKTYLRNTMAENRLNGLAQLNIHRTIEVNPEVV</sequence>
<reference evidence="4" key="1">
    <citation type="submission" date="2025-08" db="UniProtKB">
        <authorList>
            <consortium name="RefSeq"/>
        </authorList>
    </citation>
    <scope>IDENTIFICATION</scope>
    <source>
        <tissue evidence="4">Whole body</tissue>
    </source>
</reference>
<dbReference type="InterPro" id="IPR008906">
    <property type="entry name" value="HATC_C_dom"/>
</dbReference>
<dbReference type="RefSeq" id="XP_025425313.1">
    <property type="nucleotide sequence ID" value="XM_025569528.1"/>
</dbReference>
<feature type="domain" description="HAT C-terminal dimerisation" evidence="1">
    <location>
        <begin position="380"/>
        <end position="449"/>
    </location>
</feature>
<dbReference type="OrthoDB" id="6590038at2759"/>
<gene>
    <name evidence="4" type="primary">LOC112694139</name>
</gene>
<dbReference type="Pfam" id="PF05699">
    <property type="entry name" value="Dimer_Tnp_hAT"/>
    <property type="match status" value="1"/>
</dbReference>
<dbReference type="InterPro" id="IPR012337">
    <property type="entry name" value="RNaseH-like_sf"/>
</dbReference>
<dbReference type="Proteomes" id="UP000694846">
    <property type="component" value="Unplaced"/>
</dbReference>
<protein>
    <submittedName>
        <fullName evidence="4">Zinc finger MYM-type protein 1-like</fullName>
    </submittedName>
</protein>
<dbReference type="Pfam" id="PF14291">
    <property type="entry name" value="DUF4371"/>
    <property type="match status" value="1"/>
</dbReference>
<dbReference type="PANTHER" id="PTHR45749">
    <property type="match status" value="1"/>
</dbReference>
<dbReference type="GO" id="GO:0046983">
    <property type="term" value="F:protein dimerization activity"/>
    <property type="evidence" value="ECO:0007669"/>
    <property type="project" value="InterPro"/>
</dbReference>
<evidence type="ECO:0000259" key="1">
    <source>
        <dbReference type="Pfam" id="PF05699"/>
    </source>
</evidence>
<dbReference type="SUPFAM" id="SSF53098">
    <property type="entry name" value="Ribonuclease H-like"/>
    <property type="match status" value="1"/>
</dbReference>
<dbReference type="PANTHER" id="PTHR45749:SF37">
    <property type="entry name" value="OS05G0311600 PROTEIN"/>
    <property type="match status" value="1"/>
</dbReference>
<feature type="domain" description="DUF4371" evidence="2">
    <location>
        <begin position="142"/>
        <end position="308"/>
    </location>
</feature>